<sequence>MASAPHQAVMLQYLKMALQSGHGAAVAGLPLFEAAGINSIGSLTSFRPSFRNQSYVASELQELESTLRGATPAIACPAWPSVGDTTAILKKILIAAHELSAAQEAAVVAALATQPAGSVTSTAAITLGVAQYKNAEQVHHASYLASERVQYELVGKAFKAFQDGRPVSIVLEDIVLELASRSTKSDAVYTIAGKDFVPKDASDKAITIVSFEDLYQQMERRAHMLSVAACFSHSDLMTTMGAPAPDPELIRKESTTRYVTTDASGNMTARTMDLFGSPRILETQITKMKELRNQQPHLTVAQLRAIDLRINKRISDLVLKGYSLDAATFQCVEKSPELYSTAGLPASDKPSESLGGAGTGNGKKRAADRTPDEAAAAMKKTLEQKEREIANLKNGKNRGGKGQGRGANGGGRGTPHPPPGPPPPGKG</sequence>
<reference evidence="3" key="1">
    <citation type="journal article" date="2015" name="PLoS Genet.">
        <title>Genome Sequence and Transcriptome Analyses of Chrysochromulina tobin: Metabolic Tools for Enhanced Algal Fitness in the Prominent Order Prymnesiales (Haptophyceae).</title>
        <authorList>
            <person name="Hovde B.T."/>
            <person name="Deodato C.R."/>
            <person name="Hunsperger H.M."/>
            <person name="Ryken S.A."/>
            <person name="Yost W."/>
            <person name="Jha R.K."/>
            <person name="Patterson J."/>
            <person name="Monnat R.J. Jr."/>
            <person name="Barlow S.B."/>
            <person name="Starkenburg S.R."/>
            <person name="Cattolico R.A."/>
        </authorList>
    </citation>
    <scope>NUCLEOTIDE SEQUENCE</scope>
    <source>
        <strain evidence="3">CCMP291</strain>
    </source>
</reference>
<gene>
    <name evidence="2" type="ORF">Ctob_016620</name>
</gene>
<feature type="compositionally biased region" description="Pro residues" evidence="1">
    <location>
        <begin position="415"/>
        <end position="427"/>
    </location>
</feature>
<evidence type="ECO:0000313" key="2">
    <source>
        <dbReference type="EMBL" id="KOO53861.1"/>
    </source>
</evidence>
<evidence type="ECO:0000256" key="1">
    <source>
        <dbReference type="SAM" id="MobiDB-lite"/>
    </source>
</evidence>
<organism evidence="2 3">
    <name type="scientific">Chrysochromulina tobinii</name>
    <dbReference type="NCBI Taxonomy" id="1460289"/>
    <lineage>
        <taxon>Eukaryota</taxon>
        <taxon>Haptista</taxon>
        <taxon>Haptophyta</taxon>
        <taxon>Prymnesiophyceae</taxon>
        <taxon>Prymnesiales</taxon>
        <taxon>Chrysochromulinaceae</taxon>
        <taxon>Chrysochromulina</taxon>
    </lineage>
</organism>
<feature type="compositionally biased region" description="Basic and acidic residues" evidence="1">
    <location>
        <begin position="380"/>
        <end position="390"/>
    </location>
</feature>
<dbReference type="AlphaFoldDB" id="A0A0M0LSA1"/>
<dbReference type="EMBL" id="JWZX01000027">
    <property type="protein sequence ID" value="KOO53861.1"/>
    <property type="molecule type" value="Genomic_DNA"/>
</dbReference>
<accession>A0A0M0LSA1</accession>
<name>A0A0M0LSA1_9EUKA</name>
<protein>
    <submittedName>
        <fullName evidence="2">Uncharacterized protein</fullName>
    </submittedName>
</protein>
<keyword evidence="3" id="KW-1185">Reference proteome</keyword>
<comment type="caution">
    <text evidence="2">The sequence shown here is derived from an EMBL/GenBank/DDBJ whole genome shotgun (WGS) entry which is preliminary data.</text>
</comment>
<feature type="compositionally biased region" description="Gly residues" evidence="1">
    <location>
        <begin position="400"/>
        <end position="413"/>
    </location>
</feature>
<proteinExistence type="predicted"/>
<feature type="region of interest" description="Disordered" evidence="1">
    <location>
        <begin position="340"/>
        <end position="427"/>
    </location>
</feature>
<dbReference type="Proteomes" id="UP000037460">
    <property type="component" value="Unassembled WGS sequence"/>
</dbReference>
<evidence type="ECO:0000313" key="3">
    <source>
        <dbReference type="Proteomes" id="UP000037460"/>
    </source>
</evidence>